<dbReference type="AlphaFoldDB" id="A0A4R0QNG1"/>
<protein>
    <submittedName>
        <fullName evidence="7">Uncharacterized protein</fullName>
    </submittedName>
</protein>
<keyword evidence="8" id="KW-1185">Reference proteome</keyword>
<dbReference type="OrthoDB" id="9809852at2"/>
<dbReference type="PANTHER" id="PTHR30255:SF2">
    <property type="entry name" value="SINGLE-STRANDED-DNA-SPECIFIC EXONUCLEASE RECJ"/>
    <property type="match status" value="1"/>
</dbReference>
<keyword evidence="3" id="KW-0378">Hydrolase</keyword>
<keyword evidence="2" id="KW-0540">Nuclease</keyword>
<dbReference type="Gene3D" id="2.40.50.460">
    <property type="match status" value="1"/>
</dbReference>
<evidence type="ECO:0000256" key="2">
    <source>
        <dbReference type="ARBA" id="ARBA00022722"/>
    </source>
</evidence>
<dbReference type="Pfam" id="PF17768">
    <property type="entry name" value="RecJ_OB"/>
    <property type="match status" value="1"/>
</dbReference>
<dbReference type="Proteomes" id="UP000291289">
    <property type="component" value="Unassembled WGS sequence"/>
</dbReference>
<dbReference type="InterPro" id="IPR041122">
    <property type="entry name" value="RecJ_OB"/>
</dbReference>
<dbReference type="InterPro" id="IPR051673">
    <property type="entry name" value="SSDNA_exonuclease_RecJ"/>
</dbReference>
<accession>A0A4R0QNG1</accession>
<evidence type="ECO:0000313" key="8">
    <source>
        <dbReference type="Proteomes" id="UP000291289"/>
    </source>
</evidence>
<sequence>MKSMPHFSPIIQTLIERTGFTDDFLKDINKPYAAQLDGMEKFIDVLHSYRENNITISPDFDMDGITSGIILYAGLSQLGFRVNLHIPNYTYGHDFCKADVDDIISDHPETTVILTCDSAVNSIEGITYAQSLGLAVLVTDHHEQEVECPADAMIDPCQRNSSYPLPGICGAAVAFLTVSAYARKYGSAKQRRYLNSLQIFAGIGTISDVMPLVHDNRFLVRKSLQLSRELVSNPSALLTMKNDPDAHAALVHACEGYQQLLHELHISVDNVDEQFYGYTLSPMFNAPRRVGTDIADAFHVFVSSDAQKRKECIHRLIEANNQRKQAVAEYLETIDDTYAPYIYITDAPQGMLGLLAGHLMHQSSLPTAVVHIDADEKCIDGSMRSPNYYPLIDMLNNRDGLVTIGHQGACGVTGPLESLVDALHGVHVPHDYEPEPALIIGDNSSAEPVDVFWWDLPALSEVANFLEAVGPFGKDFEYPIIELRIPEGAQAIAIGSAKQHLKVNMAGCPPLLLWNAKDVPDSVRVRLGYNVFRGRKTLQMIGEN</sequence>
<dbReference type="SUPFAM" id="SSF64182">
    <property type="entry name" value="DHH phosphoesterases"/>
    <property type="match status" value="1"/>
</dbReference>
<proteinExistence type="inferred from homology"/>
<dbReference type="Pfam" id="PF01368">
    <property type="entry name" value="DHH"/>
    <property type="match status" value="1"/>
</dbReference>
<dbReference type="InterPro" id="IPR038763">
    <property type="entry name" value="DHH_sf"/>
</dbReference>
<evidence type="ECO:0000259" key="5">
    <source>
        <dbReference type="Pfam" id="PF01368"/>
    </source>
</evidence>
<dbReference type="InterPro" id="IPR001667">
    <property type="entry name" value="DDH_dom"/>
</dbReference>
<feature type="domain" description="RecJ OB" evidence="6">
    <location>
        <begin position="461"/>
        <end position="541"/>
    </location>
</feature>
<organism evidence="7 8">
    <name type="scientific">Alloscardovia theropitheci</name>
    <dbReference type="NCBI Taxonomy" id="2496842"/>
    <lineage>
        <taxon>Bacteria</taxon>
        <taxon>Bacillati</taxon>
        <taxon>Actinomycetota</taxon>
        <taxon>Actinomycetes</taxon>
        <taxon>Bifidobacteriales</taxon>
        <taxon>Bifidobacteriaceae</taxon>
        <taxon>Alloscardovia</taxon>
    </lineage>
</organism>
<name>A0A4R0QNG1_9BIFI</name>
<comment type="similarity">
    <text evidence="1">Belongs to the RecJ family.</text>
</comment>
<dbReference type="EMBL" id="RXLP01000026">
    <property type="protein sequence ID" value="TCD53704.1"/>
    <property type="molecule type" value="Genomic_DNA"/>
</dbReference>
<gene>
    <name evidence="7" type="ORF">EJ419_06955</name>
</gene>
<dbReference type="GO" id="GO:0004527">
    <property type="term" value="F:exonuclease activity"/>
    <property type="evidence" value="ECO:0007669"/>
    <property type="project" value="UniProtKB-KW"/>
</dbReference>
<comment type="caution">
    <text evidence="7">The sequence shown here is derived from an EMBL/GenBank/DDBJ whole genome shotgun (WGS) entry which is preliminary data.</text>
</comment>
<reference evidence="7 8" key="1">
    <citation type="submission" date="2018-12" db="EMBL/GenBank/DDBJ databases">
        <title>Alloscrdovia theropitheci sp. nov: a novel taxon from the feces of the bleeding-herat monkey (Theropithecus geleda).</title>
        <authorList>
            <person name="Modesto M."/>
        </authorList>
    </citation>
    <scope>NUCLEOTIDE SEQUENCE [LARGE SCALE GENOMIC DNA]</scope>
    <source>
        <strain evidence="7 8">GLDI4/2</strain>
    </source>
</reference>
<evidence type="ECO:0000259" key="6">
    <source>
        <dbReference type="Pfam" id="PF17768"/>
    </source>
</evidence>
<dbReference type="Gene3D" id="3.90.1640.30">
    <property type="match status" value="1"/>
</dbReference>
<evidence type="ECO:0000313" key="7">
    <source>
        <dbReference type="EMBL" id="TCD53704.1"/>
    </source>
</evidence>
<evidence type="ECO:0000256" key="1">
    <source>
        <dbReference type="ARBA" id="ARBA00005915"/>
    </source>
</evidence>
<evidence type="ECO:0000256" key="4">
    <source>
        <dbReference type="ARBA" id="ARBA00022839"/>
    </source>
</evidence>
<dbReference type="PANTHER" id="PTHR30255">
    <property type="entry name" value="SINGLE-STRANDED-DNA-SPECIFIC EXONUCLEASE RECJ"/>
    <property type="match status" value="1"/>
</dbReference>
<evidence type="ECO:0000256" key="3">
    <source>
        <dbReference type="ARBA" id="ARBA00022801"/>
    </source>
</evidence>
<keyword evidence="4" id="KW-0269">Exonuclease</keyword>
<feature type="domain" description="DDH" evidence="5">
    <location>
        <begin position="53"/>
        <end position="186"/>
    </location>
</feature>